<dbReference type="SUPFAM" id="SSF53795">
    <property type="entry name" value="PEP carboxykinase-like"/>
    <property type="match status" value="1"/>
</dbReference>
<dbReference type="Proteomes" id="UP000034024">
    <property type="component" value="Chromosome"/>
</dbReference>
<accession>A0A0F7JLB2</accession>
<dbReference type="InterPro" id="IPR027417">
    <property type="entry name" value="P-loop_NTPase"/>
</dbReference>
<dbReference type="EMBL" id="CP011389">
    <property type="protein sequence ID" value="AKH16427.1"/>
    <property type="molecule type" value="Genomic_DNA"/>
</dbReference>
<gene>
    <name evidence="1" type="ORF">SY84_04475</name>
</gene>
<dbReference type="PATRIC" id="fig|1309411.5.peg.922"/>
<sequence>MLTSLDLHLTGDLNATQTRLLAYDWAFPGPRSATRPVRVRTGPLPGAPDGSALAVALPDRAIPVQRRGDELWLNAELHLRLLPGGAELIVTHAGAARDVWALALTELHRAAGWLPLHAALIGTPTHAVLIGGPSGAGKSTSCLRLSGAGLTVHAEDRAWVHPDGDALGMDRTLRAYHDSLDRFAPHLLPAAATAPRDPRGKIVLPLTPQPPVKLRGVLLLGEPGPLGAQERVRHAWELTGVPLTTSGRAAAAHSVQALLRAPWQRTTRKQLEADLRALLRG</sequence>
<dbReference type="AlphaFoldDB" id="A0A0F7JLB2"/>
<protein>
    <recommendedName>
        <fullName evidence="3">Aldolase</fullName>
    </recommendedName>
</protein>
<name>A0A0F7JLB2_9DEIO</name>
<dbReference type="Gene3D" id="3.40.50.300">
    <property type="entry name" value="P-loop containing nucleotide triphosphate hydrolases"/>
    <property type="match status" value="1"/>
</dbReference>
<dbReference type="OrthoDB" id="63904at2"/>
<evidence type="ECO:0000313" key="2">
    <source>
        <dbReference type="Proteomes" id="UP000034024"/>
    </source>
</evidence>
<organism evidence="1 2">
    <name type="scientific">Deinococcus soli</name>
    <name type="common">ex Cha et al. 2016</name>
    <dbReference type="NCBI Taxonomy" id="1309411"/>
    <lineage>
        <taxon>Bacteria</taxon>
        <taxon>Thermotogati</taxon>
        <taxon>Deinococcota</taxon>
        <taxon>Deinococci</taxon>
        <taxon>Deinococcales</taxon>
        <taxon>Deinococcaceae</taxon>
        <taxon>Deinococcus</taxon>
    </lineage>
</organism>
<reference evidence="1 2" key="1">
    <citation type="submission" date="2015-01" db="EMBL/GenBank/DDBJ databases">
        <title>Deinococcus soli/N5/whole genome sequencing.</title>
        <authorList>
            <person name="Kim M.K."/>
            <person name="Srinivasan S."/>
            <person name="Lee J.-J."/>
        </authorList>
    </citation>
    <scope>NUCLEOTIDE SEQUENCE [LARGE SCALE GENOMIC DNA]</scope>
    <source>
        <strain evidence="1 2">N5</strain>
    </source>
</reference>
<evidence type="ECO:0000313" key="1">
    <source>
        <dbReference type="EMBL" id="AKH16427.1"/>
    </source>
</evidence>
<dbReference type="KEGG" id="dch:SY84_04475"/>
<dbReference type="RefSeq" id="WP_046843002.1">
    <property type="nucleotide sequence ID" value="NZ_CP011389.1"/>
</dbReference>
<keyword evidence="2" id="KW-1185">Reference proteome</keyword>
<evidence type="ECO:0008006" key="3">
    <source>
        <dbReference type="Google" id="ProtNLM"/>
    </source>
</evidence>
<proteinExistence type="predicted"/>